<dbReference type="Proteomes" id="UP000562254">
    <property type="component" value="Unassembled WGS sequence"/>
</dbReference>
<sequence>MRPLLIALLALLALPAAAQEIKLASWNIAWLNTRPAGHPDLPPRLRPRSEADFARLRAYAERLAADVVALQEVDGPLAAARVFDQRAYDFHFPAETDIQRAGFAWRRELEVTRNPDLMGLDTAPTARRSLRRGADITVRRPGGPPLRLLSVHLGAGCSFSSVRQPNTFECQRLGQQAEVLAGWIAERRREGIAFAILGDFNRRMDRNDDFLAMLNEAAPLLRVNQGFADPCWARDGGARPFIDHILLGGPARGWLVRDSFRVLVYAERDPALRDVLSDHCPISVRLDAR</sequence>
<dbReference type="SUPFAM" id="SSF56219">
    <property type="entry name" value="DNase I-like"/>
    <property type="match status" value="1"/>
</dbReference>
<keyword evidence="3" id="KW-0378">Hydrolase</keyword>
<evidence type="ECO:0000256" key="1">
    <source>
        <dbReference type="SAM" id="SignalP"/>
    </source>
</evidence>
<dbReference type="EMBL" id="JACIJE010000007">
    <property type="protein sequence ID" value="MBB5690433.1"/>
    <property type="molecule type" value="Genomic_DNA"/>
</dbReference>
<proteinExistence type="predicted"/>
<gene>
    <name evidence="3" type="ORF">FHS88_002568</name>
</gene>
<evidence type="ECO:0000313" key="4">
    <source>
        <dbReference type="Proteomes" id="UP000562254"/>
    </source>
</evidence>
<evidence type="ECO:0000259" key="2">
    <source>
        <dbReference type="Pfam" id="PF03372"/>
    </source>
</evidence>
<feature type="chain" id="PRO_5032377577" evidence="1">
    <location>
        <begin position="19"/>
        <end position="289"/>
    </location>
</feature>
<dbReference type="InterPro" id="IPR036691">
    <property type="entry name" value="Endo/exonu/phosph_ase_sf"/>
</dbReference>
<name>A0A840Y8R9_9PROT</name>
<organism evidence="3 4">
    <name type="scientific">Neoroseomonas alkaliterrae</name>
    <dbReference type="NCBI Taxonomy" id="1452450"/>
    <lineage>
        <taxon>Bacteria</taxon>
        <taxon>Pseudomonadati</taxon>
        <taxon>Pseudomonadota</taxon>
        <taxon>Alphaproteobacteria</taxon>
        <taxon>Acetobacterales</taxon>
        <taxon>Acetobacteraceae</taxon>
        <taxon>Neoroseomonas</taxon>
    </lineage>
</organism>
<feature type="signal peptide" evidence="1">
    <location>
        <begin position="1"/>
        <end position="18"/>
    </location>
</feature>
<comment type="caution">
    <text evidence="3">The sequence shown here is derived from an EMBL/GenBank/DDBJ whole genome shotgun (WGS) entry which is preliminary data.</text>
</comment>
<dbReference type="InterPro" id="IPR005135">
    <property type="entry name" value="Endo/exonuclease/phosphatase"/>
</dbReference>
<keyword evidence="3" id="KW-0540">Nuclease</keyword>
<dbReference type="Pfam" id="PF03372">
    <property type="entry name" value="Exo_endo_phos"/>
    <property type="match status" value="1"/>
</dbReference>
<keyword evidence="3" id="KW-0269">Exonuclease</keyword>
<dbReference type="Gene3D" id="3.60.10.10">
    <property type="entry name" value="Endonuclease/exonuclease/phosphatase"/>
    <property type="match status" value="1"/>
</dbReference>
<evidence type="ECO:0000313" key="3">
    <source>
        <dbReference type="EMBL" id="MBB5690433.1"/>
    </source>
</evidence>
<feature type="domain" description="Endonuclease/exonuclease/phosphatase" evidence="2">
    <location>
        <begin position="24"/>
        <end position="279"/>
    </location>
</feature>
<reference evidence="3 4" key="1">
    <citation type="submission" date="2020-08" db="EMBL/GenBank/DDBJ databases">
        <title>Genomic Encyclopedia of Type Strains, Phase IV (KMG-IV): sequencing the most valuable type-strain genomes for metagenomic binning, comparative biology and taxonomic classification.</title>
        <authorList>
            <person name="Goeker M."/>
        </authorList>
    </citation>
    <scope>NUCLEOTIDE SEQUENCE [LARGE SCALE GENOMIC DNA]</scope>
    <source>
        <strain evidence="3 4">DSM 25895</strain>
    </source>
</reference>
<dbReference type="AlphaFoldDB" id="A0A840Y8R9"/>
<dbReference type="GO" id="GO:0004527">
    <property type="term" value="F:exonuclease activity"/>
    <property type="evidence" value="ECO:0007669"/>
    <property type="project" value="UniProtKB-KW"/>
</dbReference>
<dbReference type="RefSeq" id="WP_184485235.1">
    <property type="nucleotide sequence ID" value="NZ_JAAEDJ010000111.1"/>
</dbReference>
<keyword evidence="3" id="KW-0255">Endonuclease</keyword>
<keyword evidence="4" id="KW-1185">Reference proteome</keyword>
<accession>A0A840Y8R9</accession>
<keyword evidence="1" id="KW-0732">Signal</keyword>
<dbReference type="GO" id="GO:0004519">
    <property type="term" value="F:endonuclease activity"/>
    <property type="evidence" value="ECO:0007669"/>
    <property type="project" value="UniProtKB-KW"/>
</dbReference>
<protein>
    <submittedName>
        <fullName evidence="3">Endonuclease/exonuclease/phosphatase family metal-dependent hydrolase</fullName>
    </submittedName>
</protein>